<reference evidence="16" key="2">
    <citation type="journal article" date="2021" name="PeerJ">
        <title>Extensive microbial diversity within the chicken gut microbiome revealed by metagenomics and culture.</title>
        <authorList>
            <person name="Gilroy R."/>
            <person name="Ravi A."/>
            <person name="Getino M."/>
            <person name="Pursley I."/>
            <person name="Horton D.L."/>
            <person name="Alikhan N.F."/>
            <person name="Baker D."/>
            <person name="Gharbi K."/>
            <person name="Hall N."/>
            <person name="Watson M."/>
            <person name="Adriaenssens E.M."/>
            <person name="Foster-Nyarko E."/>
            <person name="Jarju S."/>
            <person name="Secka A."/>
            <person name="Antonio M."/>
            <person name="Oren A."/>
            <person name="Chaudhuri R.R."/>
            <person name="La Ragione R."/>
            <person name="Hildebrand F."/>
            <person name="Pallen M.J."/>
        </authorList>
    </citation>
    <scope>NUCLEOTIDE SEQUENCE</scope>
    <source>
        <strain evidence="16">7463</strain>
    </source>
</reference>
<dbReference type="SUPFAM" id="SSF141259">
    <property type="entry name" value="CarD-like"/>
    <property type="match status" value="1"/>
</dbReference>
<accession>A0A9D1IH83</accession>
<evidence type="ECO:0000256" key="5">
    <source>
        <dbReference type="ARBA" id="ARBA00022801"/>
    </source>
</evidence>
<evidence type="ECO:0000256" key="6">
    <source>
        <dbReference type="ARBA" id="ARBA00022806"/>
    </source>
</evidence>
<dbReference type="GO" id="GO:0005737">
    <property type="term" value="C:cytoplasm"/>
    <property type="evidence" value="ECO:0007669"/>
    <property type="project" value="UniProtKB-SubCell"/>
</dbReference>
<dbReference type="Pfam" id="PF00270">
    <property type="entry name" value="DEAD"/>
    <property type="match status" value="1"/>
</dbReference>
<dbReference type="EMBL" id="DVMY01000024">
    <property type="protein sequence ID" value="HIU36870.1"/>
    <property type="molecule type" value="Genomic_DNA"/>
</dbReference>
<evidence type="ECO:0000256" key="4">
    <source>
        <dbReference type="ARBA" id="ARBA00022763"/>
    </source>
</evidence>
<dbReference type="InterPro" id="IPR011545">
    <property type="entry name" value="DEAD/DEAH_box_helicase_dom"/>
</dbReference>
<keyword evidence="2 13" id="KW-0963">Cytoplasm</keyword>
<dbReference type="InterPro" id="IPR041471">
    <property type="entry name" value="UvrB_inter"/>
</dbReference>
<dbReference type="Gene3D" id="3.90.1150.50">
    <property type="entry name" value="Transcription-repair-coupling factor, D7 domain"/>
    <property type="match status" value="1"/>
</dbReference>
<dbReference type="Gene3D" id="3.30.2060.10">
    <property type="entry name" value="Penicillin-binding protein 1b domain"/>
    <property type="match status" value="1"/>
</dbReference>
<dbReference type="SMART" id="SM00487">
    <property type="entry name" value="DEXDc"/>
    <property type="match status" value="1"/>
</dbReference>
<keyword evidence="6" id="KW-0347">Helicase</keyword>
<evidence type="ECO:0000256" key="3">
    <source>
        <dbReference type="ARBA" id="ARBA00022741"/>
    </source>
</evidence>
<dbReference type="Gene3D" id="3.40.50.11140">
    <property type="match status" value="1"/>
</dbReference>
<dbReference type="NCBIfam" id="TIGR00580">
    <property type="entry name" value="mfd"/>
    <property type="match status" value="1"/>
</dbReference>
<evidence type="ECO:0000256" key="8">
    <source>
        <dbReference type="ARBA" id="ARBA00023125"/>
    </source>
</evidence>
<dbReference type="Proteomes" id="UP000824083">
    <property type="component" value="Unassembled WGS sequence"/>
</dbReference>
<comment type="similarity">
    <text evidence="11 13">In the C-terminal section; belongs to the helicase family. RecG subfamily.</text>
</comment>
<dbReference type="SUPFAM" id="SSF52540">
    <property type="entry name" value="P-loop containing nucleoside triphosphate hydrolases"/>
    <property type="match status" value="4"/>
</dbReference>
<evidence type="ECO:0000313" key="17">
    <source>
        <dbReference type="Proteomes" id="UP000824083"/>
    </source>
</evidence>
<evidence type="ECO:0000256" key="11">
    <source>
        <dbReference type="ARBA" id="ARBA00061399"/>
    </source>
</evidence>
<feature type="domain" description="Helicase ATP-binding" evidence="14">
    <location>
        <begin position="621"/>
        <end position="782"/>
    </location>
</feature>
<dbReference type="InterPro" id="IPR027417">
    <property type="entry name" value="P-loop_NTPase"/>
</dbReference>
<dbReference type="SMART" id="SM00982">
    <property type="entry name" value="TRCF"/>
    <property type="match status" value="1"/>
</dbReference>
<organism evidence="16 17">
    <name type="scientific">Candidatus Aphodousia faecigallinarum</name>
    <dbReference type="NCBI Taxonomy" id="2840677"/>
    <lineage>
        <taxon>Bacteria</taxon>
        <taxon>Pseudomonadati</taxon>
        <taxon>Pseudomonadota</taxon>
        <taxon>Betaproteobacteria</taxon>
        <taxon>Burkholderiales</taxon>
        <taxon>Sutterellaceae</taxon>
        <taxon>Sutterellaceae incertae sedis</taxon>
        <taxon>Candidatus Aphodousia</taxon>
    </lineage>
</organism>
<dbReference type="GO" id="GO:0003684">
    <property type="term" value="F:damaged DNA binding"/>
    <property type="evidence" value="ECO:0007669"/>
    <property type="project" value="InterPro"/>
</dbReference>
<dbReference type="Pfam" id="PF17757">
    <property type="entry name" value="UvrB_inter"/>
    <property type="match status" value="1"/>
</dbReference>
<dbReference type="Pfam" id="PF00271">
    <property type="entry name" value="Helicase_C"/>
    <property type="match status" value="1"/>
</dbReference>
<keyword evidence="3 13" id="KW-0547">Nucleotide-binding</keyword>
<evidence type="ECO:0000256" key="12">
    <source>
        <dbReference type="ARBA" id="ARBA00070128"/>
    </source>
</evidence>
<dbReference type="EC" id="3.6.4.-" evidence="13"/>
<evidence type="ECO:0000256" key="9">
    <source>
        <dbReference type="ARBA" id="ARBA00023204"/>
    </source>
</evidence>
<proteinExistence type="inferred from homology"/>
<dbReference type="InterPro" id="IPR005118">
    <property type="entry name" value="TRCF_C"/>
</dbReference>
<keyword evidence="8 13" id="KW-0238">DNA-binding</keyword>
<dbReference type="Pfam" id="PF03461">
    <property type="entry name" value="TRCF"/>
    <property type="match status" value="1"/>
</dbReference>
<evidence type="ECO:0000256" key="2">
    <source>
        <dbReference type="ARBA" id="ARBA00022490"/>
    </source>
</evidence>
<dbReference type="SMART" id="SM00490">
    <property type="entry name" value="HELICc"/>
    <property type="match status" value="1"/>
</dbReference>
<dbReference type="FunFam" id="3.40.50.300:FF:000546">
    <property type="entry name" value="Transcription-repair-coupling factor"/>
    <property type="match status" value="1"/>
</dbReference>
<reference evidence="16" key="1">
    <citation type="submission" date="2020-10" db="EMBL/GenBank/DDBJ databases">
        <authorList>
            <person name="Gilroy R."/>
        </authorList>
    </citation>
    <scope>NUCLEOTIDE SEQUENCE</scope>
    <source>
        <strain evidence="16">7463</strain>
    </source>
</reference>
<comment type="caution">
    <text evidence="16">The sequence shown here is derived from an EMBL/GenBank/DDBJ whole genome shotgun (WGS) entry which is preliminary data.</text>
</comment>
<dbReference type="InterPro" id="IPR047112">
    <property type="entry name" value="RecG/Mfd"/>
</dbReference>
<dbReference type="HAMAP" id="MF_00969">
    <property type="entry name" value="TRCF"/>
    <property type="match status" value="1"/>
</dbReference>
<protein>
    <recommendedName>
        <fullName evidence="12 13">Transcription-repair-coupling factor</fullName>
        <shortName evidence="13">TRCF</shortName>
        <ecNumber evidence="13">3.6.4.-</ecNumber>
    </recommendedName>
</protein>
<dbReference type="GO" id="GO:0005524">
    <property type="term" value="F:ATP binding"/>
    <property type="evidence" value="ECO:0007669"/>
    <property type="project" value="UniProtKB-UniRule"/>
</dbReference>
<dbReference type="GO" id="GO:0003678">
    <property type="term" value="F:DNA helicase activity"/>
    <property type="evidence" value="ECO:0007669"/>
    <property type="project" value="TreeGrafter"/>
</dbReference>
<dbReference type="InterPro" id="IPR004576">
    <property type="entry name" value="Mfd"/>
</dbReference>
<gene>
    <name evidence="13 16" type="primary">mfd</name>
    <name evidence="16" type="ORF">IAC56_01110</name>
</gene>
<evidence type="ECO:0000313" key="16">
    <source>
        <dbReference type="EMBL" id="HIU36870.1"/>
    </source>
</evidence>
<dbReference type="InterPro" id="IPR048635">
    <property type="entry name" value="MFD_D3"/>
</dbReference>
<dbReference type="PROSITE" id="PS51192">
    <property type="entry name" value="HELICASE_ATP_BIND_1"/>
    <property type="match status" value="1"/>
</dbReference>
<dbReference type="GO" id="GO:0000716">
    <property type="term" value="P:transcription-coupled nucleotide-excision repair, DNA damage recognition"/>
    <property type="evidence" value="ECO:0007669"/>
    <property type="project" value="UniProtKB-UniRule"/>
</dbReference>
<dbReference type="Gene3D" id="3.40.50.11180">
    <property type="match status" value="1"/>
</dbReference>
<evidence type="ECO:0000256" key="1">
    <source>
        <dbReference type="ARBA" id="ARBA00004496"/>
    </source>
</evidence>
<dbReference type="PANTHER" id="PTHR47964:SF1">
    <property type="entry name" value="ATP-DEPENDENT DNA HELICASE HOMOLOG RECG, CHLOROPLASTIC"/>
    <property type="match status" value="1"/>
</dbReference>
<evidence type="ECO:0000256" key="10">
    <source>
        <dbReference type="ARBA" id="ARBA00061104"/>
    </source>
</evidence>
<dbReference type="InterPro" id="IPR037235">
    <property type="entry name" value="TRCF-like_C_D7"/>
</dbReference>
<dbReference type="Gene3D" id="3.40.50.300">
    <property type="entry name" value="P-loop containing nucleotide triphosphate hydrolases"/>
    <property type="match status" value="2"/>
</dbReference>
<feature type="domain" description="Helicase C-terminal" evidence="15">
    <location>
        <begin position="803"/>
        <end position="957"/>
    </location>
</feature>
<dbReference type="GO" id="GO:0006355">
    <property type="term" value="P:regulation of DNA-templated transcription"/>
    <property type="evidence" value="ECO:0007669"/>
    <property type="project" value="UniProtKB-UniRule"/>
</dbReference>
<dbReference type="CDD" id="cd17991">
    <property type="entry name" value="DEXHc_TRCF"/>
    <property type="match status" value="1"/>
</dbReference>
<evidence type="ECO:0000259" key="15">
    <source>
        <dbReference type="PROSITE" id="PS51194"/>
    </source>
</evidence>
<dbReference type="InterPro" id="IPR036101">
    <property type="entry name" value="CarD-like/TRCF_RID_sf"/>
</dbReference>
<evidence type="ECO:0000256" key="7">
    <source>
        <dbReference type="ARBA" id="ARBA00022840"/>
    </source>
</evidence>
<dbReference type="PANTHER" id="PTHR47964">
    <property type="entry name" value="ATP-DEPENDENT DNA HELICASE HOMOLOG RECG, CHLOROPLASTIC"/>
    <property type="match status" value="1"/>
</dbReference>
<dbReference type="InterPro" id="IPR014001">
    <property type="entry name" value="Helicase_ATP-bd"/>
</dbReference>
<dbReference type="GO" id="GO:0016787">
    <property type="term" value="F:hydrolase activity"/>
    <property type="evidence" value="ECO:0007669"/>
    <property type="project" value="UniProtKB-KW"/>
</dbReference>
<dbReference type="Gene3D" id="2.40.10.170">
    <property type="match status" value="1"/>
</dbReference>
<dbReference type="InterPro" id="IPR001650">
    <property type="entry name" value="Helicase_C-like"/>
</dbReference>
<evidence type="ECO:0000256" key="13">
    <source>
        <dbReference type="HAMAP-Rule" id="MF_00969"/>
    </source>
</evidence>
<dbReference type="FunFam" id="3.40.50.300:FF:000300">
    <property type="entry name" value="Transcription-repair-coupling factor"/>
    <property type="match status" value="1"/>
</dbReference>
<keyword evidence="7 13" id="KW-0067">ATP-binding</keyword>
<comment type="similarity">
    <text evidence="10 13">In the N-terminal section; belongs to the UvrB family.</text>
</comment>
<dbReference type="AlphaFoldDB" id="A0A9D1IH83"/>
<dbReference type="SMART" id="SM01058">
    <property type="entry name" value="CarD_TRCF"/>
    <property type="match status" value="1"/>
</dbReference>
<keyword evidence="4 13" id="KW-0227">DNA damage</keyword>
<evidence type="ECO:0000259" key="14">
    <source>
        <dbReference type="PROSITE" id="PS51192"/>
    </source>
</evidence>
<dbReference type="PROSITE" id="PS51194">
    <property type="entry name" value="HELICASE_CTER"/>
    <property type="match status" value="1"/>
</dbReference>
<comment type="subcellular location">
    <subcellularLocation>
        <location evidence="1 13">Cytoplasm</location>
    </subcellularLocation>
</comment>
<dbReference type="Pfam" id="PF21132">
    <property type="entry name" value="MFD_D3"/>
    <property type="match status" value="1"/>
</dbReference>
<name>A0A9D1IH83_9BURK</name>
<dbReference type="Pfam" id="PF02559">
    <property type="entry name" value="CarD_TRCF_RID"/>
    <property type="match status" value="1"/>
</dbReference>
<sequence>MFEKLSETVKRDLSHLTNKAKRTLTLGPAGAEALWLAEAAKMMRRDGKLFVIIADNAAQCLRLREDIHYFAPELDVAYFPDWETLPYDLVSPHQDLISDRLQILYNLSNREEKRNSLDVILLTSTTASQIIAPMQYLNSRVFFFRKGEEINAATLRERLVSAGYDHVSQVVAPGEFSVRGSLIDIFPMGAQSPFRLDLFDTEIDSIRSFDPDTQRSLEMVDEIRVLPGREFPVDAQALINFKAKWREHFTGDPTKAIIYKDLSHGVIDAGIEYFLPLFFDERVTIFDYFDPEQTVISLLGDNENALTRFMEETQSRYRFLKTDPERPVLPPDTLYLNAEGFFTELKRFIRFQGKIEEASAPSRILVDRKAEKPLLNLERVIDEEKTRKNRVLIMAPSNGRRETMAQLFQRNDLKIPYTDTFESFLAHEEPVMLTVGPLLRGFTAENITILTETELYASAPKRILRRQSHSSNIDMMIRDIAELKIGDPVVHITHGIGRYAGLQTIDTVNGKEEFLRIDYAKDAKLFVPVAQLQLISRYSGSDAEHAPLHALGKNDWEKAKKKAAEKVRDTAAELLNLYAMREKSHGHAFKFSRADYDAFAESFPFEETADQQAAIEAVLDDMKSDKPMDRLVCGDVGFGKTEVALRASFAAVMGGKQVAILCPTTLLAEQHAHTFKDRFAAWPVKVAELSRFRSAKQSAQVIEGLEQGTIDIVVGTHKLLSEKVKFARLGLVVIDEEHRFGVRQKEVLKKLRAEVDVLTLTATPIPRTLAMSLEGIRSFSVIATAPEKRLAIKTIVRKESPEVIREAVMRELKRGGQVYFLHNDVDTIENRREQLAQLIPEARIVVGHGQMNERELETVMRDFYQQRYNLLLCTTIIETGIDVPSANTIIMHRADKFGLAQLHQLRGRVGRSHHQAYAYLLTPGKEAMTQNAQKRLEAIQNLQDLGSGFYLSMHDLEIRGAGEVLGEHQSGEIAAVGYDLYNQMLKRAVKSMRNNESFDLDAPFQAMAEINLHSPALLPDDYVQDVHQRLSFYKELASCESFNAIETVREALGDRYGKLPPEANTLIETHRLRLYCQLLGIEKIEATDSVMIITFIAKPHFEPMRLIELMQKSKNMRMLGSTKLRIDTSTPTIEARLAYLRGFVKALDRGNDEK</sequence>
<keyword evidence="5 13" id="KW-0378">Hydrolase</keyword>
<dbReference type="SUPFAM" id="SSF143517">
    <property type="entry name" value="TRCF domain-like"/>
    <property type="match status" value="1"/>
</dbReference>
<keyword evidence="9 13" id="KW-0234">DNA repair</keyword>
<dbReference type="InterPro" id="IPR003711">
    <property type="entry name" value="CarD-like/TRCF_RID"/>
</dbReference>
<comment type="function">
    <text evidence="13">Couples transcription and DNA repair by recognizing RNA polymerase (RNAP) stalled at DNA lesions. Mediates ATP-dependent release of RNAP and its truncated transcript from the DNA, and recruitment of nucleotide excision repair machinery to the damaged site.</text>
</comment>